<sequence>MSHGFSRISTDKPWFSGVNSLVMETPPTGLKHSELTGKIIGVFYDVYNELGHGFLESTYAEALVVALQEAGLSAEREVPVPVWFRDRKVGQYYADLIVEGVVLLELKATRNLESAHEAQLLHYLRAPEIEVGLLLNFGQRPQFRRLLFDNPRKKIRENPCKSVAGVSA</sequence>
<gene>
    <name evidence="1" type="ORF">SBA1_1220008</name>
</gene>
<organism evidence="1 2">
    <name type="scientific">Candidatus Sulfotelmatobacter kueseliae</name>
    <dbReference type="NCBI Taxonomy" id="2042962"/>
    <lineage>
        <taxon>Bacteria</taxon>
        <taxon>Pseudomonadati</taxon>
        <taxon>Acidobacteriota</taxon>
        <taxon>Terriglobia</taxon>
        <taxon>Terriglobales</taxon>
        <taxon>Candidatus Korobacteraceae</taxon>
        <taxon>Candidatus Sulfotelmatobacter</taxon>
    </lineage>
</organism>
<evidence type="ECO:0000313" key="2">
    <source>
        <dbReference type="Proteomes" id="UP000238701"/>
    </source>
</evidence>
<protein>
    <recommendedName>
        <fullName evidence="3">GxxExxY protein</fullName>
    </recommendedName>
</protein>
<dbReference type="Pfam" id="PF13366">
    <property type="entry name" value="PDDEXK_3"/>
    <property type="match status" value="1"/>
</dbReference>
<dbReference type="InterPro" id="IPR026350">
    <property type="entry name" value="GxxExxY"/>
</dbReference>
<dbReference type="EMBL" id="OMOD01000027">
    <property type="protein sequence ID" value="SPF34305.1"/>
    <property type="molecule type" value="Genomic_DNA"/>
</dbReference>
<evidence type="ECO:0008006" key="3">
    <source>
        <dbReference type="Google" id="ProtNLM"/>
    </source>
</evidence>
<dbReference type="Proteomes" id="UP000238701">
    <property type="component" value="Unassembled WGS sequence"/>
</dbReference>
<dbReference type="NCBIfam" id="TIGR04256">
    <property type="entry name" value="GxxExxY"/>
    <property type="match status" value="1"/>
</dbReference>
<proteinExistence type="predicted"/>
<dbReference type="AlphaFoldDB" id="A0A2U3K3Q4"/>
<accession>A0A2U3K3Q4</accession>
<name>A0A2U3K3Q4_9BACT</name>
<evidence type="ECO:0000313" key="1">
    <source>
        <dbReference type="EMBL" id="SPF34305.1"/>
    </source>
</evidence>
<reference evidence="2" key="1">
    <citation type="submission" date="2018-02" db="EMBL/GenBank/DDBJ databases">
        <authorList>
            <person name="Hausmann B."/>
        </authorList>
    </citation>
    <scope>NUCLEOTIDE SEQUENCE [LARGE SCALE GENOMIC DNA]</scope>
    <source>
        <strain evidence="2">Peat soil MAG SbA1</strain>
    </source>
</reference>